<dbReference type="EMBL" id="JACICD010000001">
    <property type="protein sequence ID" value="MBB3769814.1"/>
    <property type="molecule type" value="Genomic_DNA"/>
</dbReference>
<evidence type="ECO:0000259" key="2">
    <source>
        <dbReference type="Pfam" id="PF13547"/>
    </source>
</evidence>
<evidence type="ECO:0000259" key="3">
    <source>
        <dbReference type="Pfam" id="PF13550"/>
    </source>
</evidence>
<dbReference type="Proteomes" id="UP000533469">
    <property type="component" value="Unassembled WGS sequence"/>
</dbReference>
<dbReference type="Pfam" id="PF23666">
    <property type="entry name" value="Rcc01698_C"/>
    <property type="match status" value="1"/>
</dbReference>
<dbReference type="Pfam" id="PF13547">
    <property type="entry name" value="GTA_TIM"/>
    <property type="match status" value="1"/>
</dbReference>
<comment type="caution">
    <text evidence="5">The sequence shown here is derived from an EMBL/GenBank/DDBJ whole genome shotgun (WGS) entry which is preliminary data.</text>
</comment>
<dbReference type="Pfam" id="PF13550">
    <property type="entry name" value="Phage-tail_3"/>
    <property type="match status" value="1"/>
</dbReference>
<gene>
    <name evidence="5" type="ORF">FHS55_000400</name>
</gene>
<dbReference type="CDD" id="cd19607">
    <property type="entry name" value="GTA_TIM-barrel-like"/>
    <property type="match status" value="1"/>
</dbReference>
<feature type="region of interest" description="Disordered" evidence="1">
    <location>
        <begin position="656"/>
        <end position="678"/>
    </location>
</feature>
<dbReference type="SUPFAM" id="SSF51445">
    <property type="entry name" value="(Trans)glycosidases"/>
    <property type="match status" value="1"/>
</dbReference>
<dbReference type="InterPro" id="IPR056490">
    <property type="entry name" value="Rcc01698_C"/>
</dbReference>
<feature type="domain" description="Rcc01698-like C-terminal" evidence="4">
    <location>
        <begin position="1040"/>
        <end position="1139"/>
    </location>
</feature>
<keyword evidence="6" id="KW-1185">Reference proteome</keyword>
<name>A0A839YZ66_9HYPH</name>
<proteinExistence type="predicted"/>
<dbReference type="RefSeq" id="WP_183188001.1">
    <property type="nucleotide sequence ID" value="NZ_JACICD010000001.1"/>
</dbReference>
<evidence type="ECO:0000313" key="5">
    <source>
        <dbReference type="EMBL" id="MBB3769814.1"/>
    </source>
</evidence>
<dbReference type="Gene3D" id="3.20.20.80">
    <property type="entry name" value="Glycosidases"/>
    <property type="match status" value="1"/>
</dbReference>
<sequence length="1295" mass="137948">MATLILGTLGGTIGGALFGPLGAVAGRALGALGGAALDSRLTGGGRRVTGPRLTDLGTMTSSEGAPLPRLYGRARLAGQVIWAASVEEVVSTQTQSSGGKGGGARSSTTTYSYFGSFAVGLCEGPVSRIGRIWVDGKPLDRQGITLRLHHGGDDQLPDPLIEAREGAAPGYRGLAYVVFERLPLANYGNRLPQVTVELVRVVGELEGRLKAVTLIPGATEFGYDTQEVKRVIRPGTYQPENRHVETADSDLDAALDELQELCPQLERVALVVAWFGTDLRAGECRIEPGVERRDKATSALAALAWRVAGRTRTDAYLVTQIDGRPAYGGTPSDETVRRAIEGLRARGLKVKFYPFVMMDIAPGNTRPDPWSGGASQPTYPWRGRITCHPAPDRPGSPDGTAMAGTQVAALFGSASAAHFTVAGGVVNYAGPAEWTLRRMVLHYAKLVELAGGVEAFIIGSEMAALTRVRSAPGVYPAVAQFASLAGEVRSMLRAGTKIGYAADWTEYGSHVREGGAELRFPLDPLWASPAIDFMGIDWYPPIADWRDGDAHLDAAAHASGYDRAYLAGNVHGGEGFDWYYPDDVARNAQARQPITDGAYGEPWVFRQKDVASWWSNAHHERVGGVRMASPTAFMPGSKPVRLTEFGCAAVDKGANRPSVFPDPKSVENGLPPFSNGQRDDLMQRRHLEATLDGFAQEDANPLASLPGGRMIDPAAIYAWSWDARPFPIFPLARDIWADGANWRTGHWLSGRLGAAPLAELGARLAQDFGASLDATQLRGVIDGYVVDRPMTARAALEPLAQAFGFDLMENGEGLALRPRGGRLVATLSDEDVVAGEDIAAPSFTRASEDELPRSVTLGFTDGLNDYRRATAASRRLAGRARAETALDLAMIADSGLVAGLAEMGLQDAWAGRESGRLTLPPSRLALEPGDVVRIDRDGRQLLVEITAIEDREARTVSVRGIDPAVFSLAVRTERAPPVTVPVSHGPPELALLGLPAVLDTSPTALAWLAAFASPWPGAMAVWRQVDGASFERVATLAAPAVMGETLNELAPGAPWRWHRGPVLEVELYGGLLAAASEEAVLGGANALVLLAPDGSVELLQFAEAQLIGERRWRLSGLLRGQLGTEAQARAIWPAGTRLVRLDANLTAAVSGLDLLGRGIALRVGRADRDHGDDGVAEIVGSVGPAALRPLAPVQPRARRVAEGVALSWIRRTRIGGDSWDLNEVPLGEETEAYRIDLIEAGAVVRSVITATPAWLYATADELADFGAPQPFLDVRIVQLSASVGPGWPLEVRLPL</sequence>
<reference evidence="5 6" key="1">
    <citation type="submission" date="2020-08" db="EMBL/GenBank/DDBJ databases">
        <title>Genomic Encyclopedia of Type Strains, Phase IV (KMG-IV): sequencing the most valuable type-strain genomes for metagenomic binning, comparative biology and taxonomic classification.</title>
        <authorList>
            <person name="Goeker M."/>
        </authorList>
    </citation>
    <scope>NUCLEOTIDE SEQUENCE [LARGE SCALE GENOMIC DNA]</scope>
    <source>
        <strain evidence="5 6">DSM 5895</strain>
    </source>
</reference>
<feature type="domain" description="GTA TIM-barrel-like" evidence="2">
    <location>
        <begin position="434"/>
        <end position="730"/>
    </location>
</feature>
<feature type="domain" description="Tip attachment protein J" evidence="3">
    <location>
        <begin position="787"/>
        <end position="950"/>
    </location>
</feature>
<evidence type="ECO:0000313" key="6">
    <source>
        <dbReference type="Proteomes" id="UP000533469"/>
    </source>
</evidence>
<organism evidence="5 6">
    <name type="scientific">Ancylobacter tetraedralis</name>
    <dbReference type="NCBI Taxonomy" id="217068"/>
    <lineage>
        <taxon>Bacteria</taxon>
        <taxon>Pseudomonadati</taxon>
        <taxon>Pseudomonadota</taxon>
        <taxon>Alphaproteobacteria</taxon>
        <taxon>Hyphomicrobiales</taxon>
        <taxon>Xanthobacteraceae</taxon>
        <taxon>Ancylobacter</taxon>
    </lineage>
</organism>
<protein>
    <submittedName>
        <fullName evidence="5">Uncharacterized protein</fullName>
    </submittedName>
</protein>
<dbReference type="InterPro" id="IPR025195">
    <property type="entry name" value="GTA_TIM_dom"/>
</dbReference>
<dbReference type="InterPro" id="IPR017853">
    <property type="entry name" value="GH"/>
</dbReference>
<accession>A0A839YZ66</accession>
<evidence type="ECO:0000259" key="4">
    <source>
        <dbReference type="Pfam" id="PF23666"/>
    </source>
</evidence>
<evidence type="ECO:0000256" key="1">
    <source>
        <dbReference type="SAM" id="MobiDB-lite"/>
    </source>
</evidence>
<dbReference type="InterPro" id="IPR032876">
    <property type="entry name" value="J_dom"/>
</dbReference>